<evidence type="ECO:0000313" key="1">
    <source>
        <dbReference type="EMBL" id="GBM05748.1"/>
    </source>
</evidence>
<organism evidence="1 2">
    <name type="scientific">Araneus ventricosus</name>
    <name type="common">Orbweaver spider</name>
    <name type="synonym">Epeira ventricosa</name>
    <dbReference type="NCBI Taxonomy" id="182803"/>
    <lineage>
        <taxon>Eukaryota</taxon>
        <taxon>Metazoa</taxon>
        <taxon>Ecdysozoa</taxon>
        <taxon>Arthropoda</taxon>
        <taxon>Chelicerata</taxon>
        <taxon>Arachnida</taxon>
        <taxon>Araneae</taxon>
        <taxon>Araneomorphae</taxon>
        <taxon>Entelegynae</taxon>
        <taxon>Araneoidea</taxon>
        <taxon>Araneidae</taxon>
        <taxon>Araneus</taxon>
    </lineage>
</organism>
<dbReference type="OrthoDB" id="6514113at2759"/>
<proteinExistence type="predicted"/>
<sequence length="106" mass="12329">MIKFTSKEIRFPLSRVASVTFWDQIDPSPLCNDFVEWLQTFILLNSSNPTYATYTDQLPFFDLQICPASISHAVDCYVFGIEFQSDHYPCYHHHMVDSGSQSKKRQ</sequence>
<evidence type="ECO:0008006" key="3">
    <source>
        <dbReference type="Google" id="ProtNLM"/>
    </source>
</evidence>
<evidence type="ECO:0000313" key="2">
    <source>
        <dbReference type="Proteomes" id="UP000499080"/>
    </source>
</evidence>
<gene>
    <name evidence="1" type="ORF">AVEN_55839_1</name>
</gene>
<reference evidence="1 2" key="1">
    <citation type="journal article" date="2019" name="Sci. Rep.">
        <title>Orb-weaving spider Araneus ventricosus genome elucidates the spidroin gene catalogue.</title>
        <authorList>
            <person name="Kono N."/>
            <person name="Nakamura H."/>
            <person name="Ohtoshi R."/>
            <person name="Moran D.A.P."/>
            <person name="Shinohara A."/>
            <person name="Yoshida Y."/>
            <person name="Fujiwara M."/>
            <person name="Mori M."/>
            <person name="Tomita M."/>
            <person name="Arakawa K."/>
        </authorList>
    </citation>
    <scope>NUCLEOTIDE SEQUENCE [LARGE SCALE GENOMIC DNA]</scope>
</reference>
<comment type="caution">
    <text evidence="1">The sequence shown here is derived from an EMBL/GenBank/DDBJ whole genome shotgun (WGS) entry which is preliminary data.</text>
</comment>
<dbReference type="Proteomes" id="UP000499080">
    <property type="component" value="Unassembled WGS sequence"/>
</dbReference>
<dbReference type="AlphaFoldDB" id="A0A4Y2CPZ2"/>
<dbReference type="EMBL" id="BGPR01000218">
    <property type="protein sequence ID" value="GBM05748.1"/>
    <property type="molecule type" value="Genomic_DNA"/>
</dbReference>
<protein>
    <recommendedName>
        <fullName evidence="3">Endonuclease/exonuclease/phosphatase domain-containing protein</fullName>
    </recommendedName>
</protein>
<accession>A0A4Y2CPZ2</accession>
<keyword evidence="2" id="KW-1185">Reference proteome</keyword>
<name>A0A4Y2CPZ2_ARAVE</name>